<sequence length="297" mass="35154">MEGIIEKSSSNHKLVLDNYCKLIICHEEILSRIVKCFIDEAKHLTLNEIERLIKEKKSFQHLDKENFIPYSGKTNYDFLCTIDLSPRIYLNVEIQNDPNPGYSLITRGLTYISRIMTTQWKNEYYDYDYNHIKKVYSIWILPQSAKKNDGHINAYKIDEININGTTIERIETYDKGVLIMIYLNKEHDTNEKYIIYDNILTPLVAFLNNVLSYQEKRRIMKEYGFNVIDKEVEKMCNLGEMIEREAIQKTKQSERKKRNIMVVKNLIHNLNTTFSNAVELLGLPQQEIDEIKKYFQS</sequence>
<accession>A0A2T3G2U8</accession>
<protein>
    <recommendedName>
        <fullName evidence="3">Rpn family recombination-promoting nuclease/putative transposase</fullName>
    </recommendedName>
</protein>
<organism evidence="1 2">
    <name type="scientific">Faecalibacillus intestinalis</name>
    <dbReference type="NCBI Taxonomy" id="1982626"/>
    <lineage>
        <taxon>Bacteria</taxon>
        <taxon>Bacillati</taxon>
        <taxon>Bacillota</taxon>
        <taxon>Erysipelotrichia</taxon>
        <taxon>Erysipelotrichales</taxon>
        <taxon>Coprobacillaceae</taxon>
        <taxon>Faecalibacillus</taxon>
    </lineage>
</organism>
<dbReference type="EMBL" id="PYLQ01000006">
    <property type="protein sequence ID" value="PST41848.1"/>
    <property type="molecule type" value="Genomic_DNA"/>
</dbReference>
<gene>
    <name evidence="1" type="ORF">C7U54_05760</name>
</gene>
<evidence type="ECO:0000313" key="1">
    <source>
        <dbReference type="EMBL" id="PST41848.1"/>
    </source>
</evidence>
<name>A0A2T3G2U8_9FIRM</name>
<dbReference type="Proteomes" id="UP000240974">
    <property type="component" value="Unassembled WGS sequence"/>
</dbReference>
<proteinExistence type="predicted"/>
<keyword evidence="2" id="KW-1185">Reference proteome</keyword>
<dbReference type="AlphaFoldDB" id="A0A2T3G2U8"/>
<dbReference type="RefSeq" id="WP_107029613.1">
    <property type="nucleotide sequence ID" value="NZ_PYLQ01000006.1"/>
</dbReference>
<reference evidence="1 2" key="1">
    <citation type="journal article" date="2019" name="Int. J. Syst. Evol. Microbiol.">
        <title>Faecalibacillus intestinalis gen. nov., sp. nov. and Faecalibacillus faecis sp. nov., isolated from human faeces.</title>
        <authorList>
            <person name="Seo B."/>
            <person name="Jeon K."/>
            <person name="Baek I."/>
            <person name="Lee Y.M."/>
            <person name="Baek K."/>
            <person name="Ko G."/>
        </authorList>
    </citation>
    <scope>NUCLEOTIDE SEQUENCE [LARGE SCALE GENOMIC DNA]</scope>
    <source>
        <strain evidence="1 2">SNUG30099</strain>
    </source>
</reference>
<evidence type="ECO:0008006" key="3">
    <source>
        <dbReference type="Google" id="ProtNLM"/>
    </source>
</evidence>
<comment type="caution">
    <text evidence="1">The sequence shown here is derived from an EMBL/GenBank/DDBJ whole genome shotgun (WGS) entry which is preliminary data.</text>
</comment>
<evidence type="ECO:0000313" key="2">
    <source>
        <dbReference type="Proteomes" id="UP000240974"/>
    </source>
</evidence>